<feature type="non-terminal residue" evidence="4">
    <location>
        <position position="212"/>
    </location>
</feature>
<dbReference type="InterPro" id="IPR049315">
    <property type="entry name" value="GDC-P_N"/>
</dbReference>
<dbReference type="InterPro" id="IPR020581">
    <property type="entry name" value="GDC_P"/>
</dbReference>
<feature type="domain" description="Glycine cleavage system P-protein N-terminal" evidence="3">
    <location>
        <begin position="32"/>
        <end position="172"/>
    </location>
</feature>
<evidence type="ECO:0000313" key="5">
    <source>
        <dbReference type="Proteomes" id="UP000553059"/>
    </source>
</evidence>
<dbReference type="InterPro" id="IPR015424">
    <property type="entry name" value="PyrdxlP-dep_Trfase"/>
</dbReference>
<evidence type="ECO:0000256" key="1">
    <source>
        <dbReference type="ARBA" id="ARBA00003788"/>
    </source>
</evidence>
<evidence type="ECO:0000259" key="3">
    <source>
        <dbReference type="Pfam" id="PF02347"/>
    </source>
</evidence>
<dbReference type="GO" id="GO:0005960">
    <property type="term" value="C:glycine cleavage complex"/>
    <property type="evidence" value="ECO:0007669"/>
    <property type="project" value="TreeGrafter"/>
</dbReference>
<dbReference type="GO" id="GO:0004375">
    <property type="term" value="F:glycine dehydrogenase (decarboxylating) activity"/>
    <property type="evidence" value="ECO:0007669"/>
    <property type="project" value="UniProtKB-EC"/>
</dbReference>
<reference evidence="4 5" key="1">
    <citation type="journal article" date="2020" name="Biotechnol. Biofuels">
        <title>New insights from the biogas microbiome by comprehensive genome-resolved metagenomics of nearly 1600 species originating from multiple anaerobic digesters.</title>
        <authorList>
            <person name="Campanaro S."/>
            <person name="Treu L."/>
            <person name="Rodriguez-R L.M."/>
            <person name="Kovalovszki A."/>
            <person name="Ziels R.M."/>
            <person name="Maus I."/>
            <person name="Zhu X."/>
            <person name="Kougias P.G."/>
            <person name="Basile A."/>
            <person name="Luo G."/>
            <person name="Schluter A."/>
            <person name="Konstantinidis K.T."/>
            <person name="Angelidaki I."/>
        </authorList>
    </citation>
    <scope>NUCLEOTIDE SEQUENCE [LARGE SCALE GENOMIC DNA]</scope>
    <source>
        <strain evidence="4">AS05jafATM_4</strain>
    </source>
</reference>
<proteinExistence type="predicted"/>
<dbReference type="GO" id="GO:0005829">
    <property type="term" value="C:cytosol"/>
    <property type="evidence" value="ECO:0007669"/>
    <property type="project" value="TreeGrafter"/>
</dbReference>
<dbReference type="Gene3D" id="6.20.440.10">
    <property type="match status" value="1"/>
</dbReference>
<dbReference type="PANTHER" id="PTHR11773">
    <property type="entry name" value="GLYCINE DEHYDROGENASE, DECARBOXYLATING"/>
    <property type="match status" value="1"/>
</dbReference>
<protein>
    <submittedName>
        <fullName evidence="4">Aminomethyl-transferring glycine dehydrogenase subunit GcvPB</fullName>
        <ecNumber evidence="4">1.4.4.2</ecNumber>
    </submittedName>
</protein>
<evidence type="ECO:0000256" key="2">
    <source>
        <dbReference type="ARBA" id="ARBA00023002"/>
    </source>
</evidence>
<keyword evidence="2 4" id="KW-0560">Oxidoreductase</keyword>
<comment type="function">
    <text evidence="1">The glycine cleavage system catalyzes the degradation of glycine. The P protein binds the alpha-amino group of glycine through its pyridoxal phosphate cofactor; CO(2) is released and the remaining methylamine moiety is then transferred to the lipoamide cofactor of the H protein.</text>
</comment>
<evidence type="ECO:0000313" key="4">
    <source>
        <dbReference type="EMBL" id="HHY28687.1"/>
    </source>
</evidence>
<dbReference type="EC" id="1.4.4.2" evidence="4"/>
<dbReference type="EMBL" id="DUTF01000393">
    <property type="protein sequence ID" value="HHY28687.1"/>
    <property type="molecule type" value="Genomic_DNA"/>
</dbReference>
<dbReference type="Pfam" id="PF02347">
    <property type="entry name" value="GDC-P"/>
    <property type="match status" value="1"/>
</dbReference>
<dbReference type="AlphaFoldDB" id="A0A7C7D885"/>
<dbReference type="InterPro" id="IPR015421">
    <property type="entry name" value="PyrdxlP-dep_Trfase_major"/>
</dbReference>
<name>A0A7C7D885_9FIRM</name>
<comment type="caution">
    <text evidence="4">The sequence shown here is derived from an EMBL/GenBank/DDBJ whole genome shotgun (WGS) entry which is preliminary data.</text>
</comment>
<dbReference type="Gene3D" id="3.40.640.10">
    <property type="entry name" value="Type I PLP-dependent aspartate aminotransferase-like (Major domain)"/>
    <property type="match status" value="1"/>
</dbReference>
<dbReference type="GO" id="GO:0019464">
    <property type="term" value="P:glycine decarboxylation via glycine cleavage system"/>
    <property type="evidence" value="ECO:0007669"/>
    <property type="project" value="TreeGrafter"/>
</dbReference>
<organism evidence="4 5">
    <name type="scientific">Desulfitobacterium dehalogenans</name>
    <dbReference type="NCBI Taxonomy" id="36854"/>
    <lineage>
        <taxon>Bacteria</taxon>
        <taxon>Bacillati</taxon>
        <taxon>Bacillota</taxon>
        <taxon>Clostridia</taxon>
        <taxon>Eubacteriales</taxon>
        <taxon>Desulfitobacteriaceae</taxon>
        <taxon>Desulfitobacterium</taxon>
    </lineage>
</organism>
<dbReference type="GO" id="GO:0030170">
    <property type="term" value="F:pyridoxal phosphate binding"/>
    <property type="evidence" value="ECO:0007669"/>
    <property type="project" value="TreeGrafter"/>
</dbReference>
<dbReference type="GO" id="GO:0016594">
    <property type="term" value="F:glycine binding"/>
    <property type="evidence" value="ECO:0007669"/>
    <property type="project" value="TreeGrafter"/>
</dbReference>
<accession>A0A7C7D885</accession>
<dbReference type="PANTHER" id="PTHR11773:SF1">
    <property type="entry name" value="GLYCINE DEHYDROGENASE (DECARBOXYLATING), MITOCHONDRIAL"/>
    <property type="match status" value="1"/>
</dbReference>
<sequence length="212" mass="23358">MRALEPLIFELSREGRTGVSLPSCDVPEIPLEDLIPQEFLRDKEPELPEISEVDVVRHFTRLSSFNHGVDTGFYPLGSCTMKYNPKVNEKLARLPGFSQIHPYQPEELTQGALGLMCELQEELAEITGMDAFTLQPAAGAHGEMTGILIIKAYHEHRQDVKRKKVIVPDSAHGTNPATAAMAGYEIVQVPSNKRGGVDIEALRQVANDEVAA</sequence>
<gene>
    <name evidence="4" type="ORF">GX523_18465</name>
</gene>
<dbReference type="SUPFAM" id="SSF53383">
    <property type="entry name" value="PLP-dependent transferases"/>
    <property type="match status" value="1"/>
</dbReference>
<dbReference type="Proteomes" id="UP000553059">
    <property type="component" value="Unassembled WGS sequence"/>
</dbReference>